<evidence type="ECO:0000313" key="20">
    <source>
        <dbReference type="EMBL" id="MBC2118373.1"/>
    </source>
</evidence>
<comment type="subunit">
    <text evidence="9">Forms a stable energy-coupling factor (ECF) transporter complex composed of 2 membrane-embedded substrate-binding proteins (S component), 2 ATP-binding proteins (A component) and 2 transmembrane proteins (T component).</text>
</comment>
<feature type="transmembrane region" description="Helical" evidence="9">
    <location>
        <begin position="28"/>
        <end position="53"/>
    </location>
</feature>
<proteinExistence type="inferred from homology"/>
<dbReference type="Pfam" id="PF02361">
    <property type="entry name" value="CbiQ"/>
    <property type="match status" value="1"/>
</dbReference>
<dbReference type="GO" id="GO:0022857">
    <property type="term" value="F:transmembrane transporter activity"/>
    <property type="evidence" value="ECO:0007669"/>
    <property type="project" value="UniProtKB-UniRule"/>
</dbReference>
<evidence type="ECO:0000313" key="21">
    <source>
        <dbReference type="EMBL" id="MBC2168210.1"/>
    </source>
</evidence>
<comment type="subcellular location">
    <subcellularLocation>
        <location evidence="1 9">Cell membrane</location>
        <topology evidence="1 9">Multi-pass membrane protein</topology>
    </subcellularLocation>
</comment>
<gene>
    <name evidence="9" type="primary">ecfT</name>
    <name evidence="10" type="ORF">EP57_03300</name>
    <name evidence="11" type="ORF">HB811_17445</name>
    <name evidence="13" type="ORF">HB836_16430</name>
    <name evidence="12" type="ORF">HB847_15475</name>
    <name evidence="16" type="ORF">HB904_17915</name>
    <name evidence="15" type="ORF">HB907_17715</name>
    <name evidence="17" type="ORF">HCA46_17350</name>
    <name evidence="18" type="ORF">HCA52_16645</name>
    <name evidence="19" type="ORF">HCA55_17520</name>
    <name evidence="20" type="ORF">HCB06_17190</name>
    <name evidence="21" type="ORF">HCB26_16655</name>
    <name evidence="22" type="ORF">HCB27_17465</name>
    <name evidence="14" type="ORF">HCI99_17270</name>
</gene>
<evidence type="ECO:0000313" key="19">
    <source>
        <dbReference type="EMBL" id="MBC1798542.1"/>
    </source>
</evidence>
<feature type="transmembrane region" description="Helical" evidence="9">
    <location>
        <begin position="107"/>
        <end position="129"/>
    </location>
</feature>
<evidence type="ECO:0000256" key="2">
    <source>
        <dbReference type="ARBA" id="ARBA00005660"/>
    </source>
</evidence>
<dbReference type="eggNOG" id="COG0619">
    <property type="taxonomic scope" value="Bacteria"/>
</dbReference>
<evidence type="ECO:0000313" key="30">
    <source>
        <dbReference type="Proteomes" id="UP000544413"/>
    </source>
</evidence>
<dbReference type="EMBL" id="JAARSH010000019">
    <property type="protein sequence ID" value="MBC1618054.1"/>
    <property type="molecule type" value="Genomic_DNA"/>
</dbReference>
<keyword evidence="6 9" id="KW-0812">Transmembrane</keyword>
<dbReference type="EMBL" id="JAARUV010000011">
    <property type="protein sequence ID" value="MBC1780590.1"/>
    <property type="molecule type" value="Genomic_DNA"/>
</dbReference>
<dbReference type="EMBL" id="JAARYH010000012">
    <property type="protein sequence ID" value="MBC2168210.1"/>
    <property type="molecule type" value="Genomic_DNA"/>
</dbReference>
<evidence type="ECO:0000256" key="6">
    <source>
        <dbReference type="ARBA" id="ARBA00022692"/>
    </source>
</evidence>
<keyword evidence="23" id="KW-1185">Reference proteome</keyword>
<feature type="transmembrane region" description="Helical" evidence="9">
    <location>
        <begin position="73"/>
        <end position="95"/>
    </location>
</feature>
<evidence type="ECO:0000313" key="17">
    <source>
        <dbReference type="EMBL" id="MBC1780590.1"/>
    </source>
</evidence>
<reference evidence="24 25" key="2">
    <citation type="submission" date="2020-03" db="EMBL/GenBank/DDBJ databases">
        <title>Soil Listeria distribution.</title>
        <authorList>
            <person name="Liao J."/>
            <person name="Wiedmann M."/>
        </authorList>
    </citation>
    <scope>NUCLEOTIDE SEQUENCE [LARGE SCALE GENOMIC DNA]</scope>
    <source>
        <strain evidence="21 24">FSL L7-0245</strain>
        <strain evidence="22 28">FSL L7-0259</strain>
        <strain evidence="20 25">FSL L7-0360</strain>
        <strain evidence="18 27">FSL L7-0978</strain>
        <strain evidence="19 32">FSL L7-0990</strain>
        <strain evidence="17 31">FSL L7-1017</strain>
        <strain evidence="16 33">FSL L7-1299</strain>
        <strain evidence="15 34">FSL L7-1427</strain>
        <strain evidence="14 26">FSL L7-1547</strain>
        <strain evidence="13 30">FSL L7-1658</strain>
        <strain evidence="12 35">FSL L7-1681</strain>
        <strain evidence="11 29">FSL L7-1816</strain>
    </source>
</reference>
<dbReference type="Proteomes" id="UP000529446">
    <property type="component" value="Unassembled WGS sequence"/>
</dbReference>
<dbReference type="Proteomes" id="UP000547643">
    <property type="component" value="Unassembled WGS sequence"/>
</dbReference>
<evidence type="ECO:0000313" key="14">
    <source>
        <dbReference type="EMBL" id="MBC1493565.1"/>
    </source>
</evidence>
<dbReference type="Proteomes" id="UP000543379">
    <property type="component" value="Unassembled WGS sequence"/>
</dbReference>
<evidence type="ECO:0000256" key="9">
    <source>
        <dbReference type="HAMAP-Rule" id="MF_01461"/>
    </source>
</evidence>
<feature type="transmembrane region" description="Helical" evidence="9">
    <location>
        <begin position="149"/>
        <end position="168"/>
    </location>
</feature>
<evidence type="ECO:0000313" key="26">
    <source>
        <dbReference type="Proteomes" id="UP000533953"/>
    </source>
</evidence>
<dbReference type="EMBL" id="JAARVG010000027">
    <property type="protein sequence ID" value="MBC1795055.1"/>
    <property type="molecule type" value="Genomic_DNA"/>
</dbReference>
<evidence type="ECO:0000313" key="27">
    <source>
        <dbReference type="Proteomes" id="UP000539064"/>
    </source>
</evidence>
<dbReference type="PANTHER" id="PTHR33514:SF13">
    <property type="entry name" value="PROTEIN ABCI12, CHLOROPLASTIC"/>
    <property type="match status" value="1"/>
</dbReference>
<evidence type="ECO:0000256" key="7">
    <source>
        <dbReference type="ARBA" id="ARBA00022989"/>
    </source>
</evidence>
<dbReference type="CDD" id="cd16914">
    <property type="entry name" value="EcfT"/>
    <property type="match status" value="1"/>
</dbReference>
<feature type="transmembrane region" description="Helical" evidence="9">
    <location>
        <begin position="244"/>
        <end position="263"/>
    </location>
</feature>
<evidence type="ECO:0000313" key="31">
    <source>
        <dbReference type="Proteomes" id="UP000547643"/>
    </source>
</evidence>
<evidence type="ECO:0000256" key="1">
    <source>
        <dbReference type="ARBA" id="ARBA00004651"/>
    </source>
</evidence>
<dbReference type="Proteomes" id="UP000574104">
    <property type="component" value="Unassembled WGS sequence"/>
</dbReference>
<reference evidence="10 23" key="1">
    <citation type="submission" date="2014-05" db="EMBL/GenBank/DDBJ databases">
        <title>Novel Listeriaceae from food processing environments.</title>
        <authorList>
            <person name="den Bakker H.C."/>
        </authorList>
    </citation>
    <scope>NUCLEOTIDE SEQUENCE [LARGE SCALE GENOMIC DNA]</scope>
    <source>
        <strain evidence="10 23">FSL A5-0281</strain>
    </source>
</reference>
<evidence type="ECO:0000313" key="23">
    <source>
        <dbReference type="Proteomes" id="UP000029844"/>
    </source>
</evidence>
<evidence type="ECO:0000313" key="33">
    <source>
        <dbReference type="Proteomes" id="UP000574104"/>
    </source>
</evidence>
<evidence type="ECO:0000313" key="11">
    <source>
        <dbReference type="EMBL" id="MBC1318567.1"/>
    </source>
</evidence>
<comment type="caution">
    <text evidence="10">The sequence shown here is derived from an EMBL/GenBank/DDBJ whole genome shotgun (WGS) entry which is preliminary data.</text>
</comment>
<dbReference type="Proteomes" id="UP000586951">
    <property type="component" value="Unassembled WGS sequence"/>
</dbReference>
<keyword evidence="4 9" id="KW-0813">Transport</keyword>
<dbReference type="EMBL" id="JAARYD010000015">
    <property type="protein sequence ID" value="MBC2178418.1"/>
    <property type="molecule type" value="Genomic_DNA"/>
</dbReference>
<evidence type="ECO:0000313" key="15">
    <source>
        <dbReference type="EMBL" id="MBC1567248.1"/>
    </source>
</evidence>
<evidence type="ECO:0000313" key="35">
    <source>
        <dbReference type="Proteomes" id="UP000591929"/>
    </source>
</evidence>
<evidence type="ECO:0000313" key="10">
    <source>
        <dbReference type="EMBL" id="KGL43247.1"/>
    </source>
</evidence>
<dbReference type="RefSeq" id="WP_036084220.1">
    <property type="nucleotide sequence ID" value="NZ_CBCSHQ010000024.1"/>
</dbReference>
<dbReference type="EMBL" id="JAASTX010000043">
    <property type="protein sequence ID" value="MBC1493565.1"/>
    <property type="molecule type" value="Genomic_DNA"/>
</dbReference>
<dbReference type="Proteomes" id="UP000548082">
    <property type="component" value="Unassembled WGS sequence"/>
</dbReference>
<evidence type="ECO:0000313" key="24">
    <source>
        <dbReference type="Proteomes" id="UP000519573"/>
    </source>
</evidence>
<evidence type="ECO:0000313" key="18">
    <source>
        <dbReference type="EMBL" id="MBC1795055.1"/>
    </source>
</evidence>
<dbReference type="EMBL" id="JAARRU010000011">
    <property type="protein sequence ID" value="MBC1567248.1"/>
    <property type="molecule type" value="Genomic_DNA"/>
</dbReference>
<evidence type="ECO:0000256" key="3">
    <source>
        <dbReference type="ARBA" id="ARBA00014042"/>
    </source>
</evidence>
<dbReference type="EMBL" id="JAARPT010000014">
    <property type="protein sequence ID" value="MBC1403181.1"/>
    <property type="molecule type" value="Genomic_DNA"/>
</dbReference>
<dbReference type="GO" id="GO:0005886">
    <property type="term" value="C:plasma membrane"/>
    <property type="evidence" value="ECO:0007669"/>
    <property type="project" value="UniProtKB-SubCell"/>
</dbReference>
<keyword evidence="5 9" id="KW-1003">Cell membrane</keyword>
<dbReference type="PANTHER" id="PTHR33514">
    <property type="entry name" value="PROTEIN ABCI12, CHLOROPLASTIC"/>
    <property type="match status" value="1"/>
</dbReference>
<dbReference type="AlphaFoldDB" id="A0A099WDZ7"/>
<dbReference type="Proteomes" id="UP000591929">
    <property type="component" value="Unassembled WGS sequence"/>
</dbReference>
<evidence type="ECO:0000313" key="32">
    <source>
        <dbReference type="Proteomes" id="UP000548082"/>
    </source>
</evidence>
<evidence type="ECO:0000313" key="13">
    <source>
        <dbReference type="EMBL" id="MBC1403181.1"/>
    </source>
</evidence>
<evidence type="ECO:0000313" key="34">
    <source>
        <dbReference type="Proteomes" id="UP000586951"/>
    </source>
</evidence>
<evidence type="ECO:0000313" key="29">
    <source>
        <dbReference type="Proteomes" id="UP000543379"/>
    </source>
</evidence>
<comment type="similarity">
    <text evidence="2 9">Belongs to the energy-coupling factor EcfT family.</text>
</comment>
<evidence type="ECO:0000313" key="22">
    <source>
        <dbReference type="EMBL" id="MBC2178418.1"/>
    </source>
</evidence>
<dbReference type="Proteomes" id="UP000029844">
    <property type="component" value="Unassembled WGS sequence"/>
</dbReference>
<evidence type="ECO:0000256" key="5">
    <source>
        <dbReference type="ARBA" id="ARBA00022475"/>
    </source>
</evidence>
<dbReference type="EMBL" id="JAARVD010000012">
    <property type="protein sequence ID" value="MBC1798542.1"/>
    <property type="molecule type" value="Genomic_DNA"/>
</dbReference>
<dbReference type="EMBL" id="JAARPL010000017">
    <property type="protein sequence ID" value="MBC1373751.1"/>
    <property type="molecule type" value="Genomic_DNA"/>
</dbReference>
<evidence type="ECO:0000313" key="16">
    <source>
        <dbReference type="EMBL" id="MBC1618054.1"/>
    </source>
</evidence>
<dbReference type="Proteomes" id="UP000533953">
    <property type="component" value="Unassembled WGS sequence"/>
</dbReference>
<protein>
    <recommendedName>
        <fullName evidence="3 9">Energy-coupling factor transporter transmembrane protein EcfT</fullName>
        <shortName evidence="9">ECF transporter T component EcfT</shortName>
    </recommendedName>
</protein>
<dbReference type="EMBL" id="JAAROV010000010">
    <property type="protein sequence ID" value="MBC1318567.1"/>
    <property type="molecule type" value="Genomic_DNA"/>
</dbReference>
<keyword evidence="7 9" id="KW-1133">Transmembrane helix</keyword>
<organism evidence="10 23">
    <name type="scientific">Listeria booriae</name>
    <dbReference type="NCBI Taxonomy" id="1552123"/>
    <lineage>
        <taxon>Bacteria</taxon>
        <taxon>Bacillati</taxon>
        <taxon>Bacillota</taxon>
        <taxon>Bacilli</taxon>
        <taxon>Bacillales</taxon>
        <taxon>Listeriaceae</taxon>
        <taxon>Listeria</taxon>
    </lineage>
</organism>
<dbReference type="HAMAP" id="MF_01461">
    <property type="entry name" value="EcfT"/>
    <property type="match status" value="1"/>
</dbReference>
<evidence type="ECO:0000313" key="28">
    <source>
        <dbReference type="Proteomes" id="UP000541735"/>
    </source>
</evidence>
<dbReference type="STRING" id="1552123.EP57_03300"/>
<dbReference type="InterPro" id="IPR024919">
    <property type="entry name" value="EcfT"/>
</dbReference>
<dbReference type="Proteomes" id="UP000519573">
    <property type="component" value="Unassembled WGS sequence"/>
</dbReference>
<dbReference type="OrthoDB" id="8075495at2"/>
<dbReference type="Proteomes" id="UP000539064">
    <property type="component" value="Unassembled WGS sequence"/>
</dbReference>
<dbReference type="EMBL" id="JAARXI010000016">
    <property type="protein sequence ID" value="MBC2118373.1"/>
    <property type="molecule type" value="Genomic_DNA"/>
</dbReference>
<accession>A0A099WDZ7</accession>
<dbReference type="GeneID" id="58716451"/>
<dbReference type="Proteomes" id="UP000541735">
    <property type="component" value="Unassembled WGS sequence"/>
</dbReference>
<evidence type="ECO:0000256" key="4">
    <source>
        <dbReference type="ARBA" id="ARBA00022448"/>
    </source>
</evidence>
<evidence type="ECO:0000313" key="25">
    <source>
        <dbReference type="Proteomes" id="UP000529446"/>
    </source>
</evidence>
<name>A0A099WDZ7_9LIST</name>
<dbReference type="InterPro" id="IPR003339">
    <property type="entry name" value="ABC/ECF_trnsptr_transmembrane"/>
</dbReference>
<evidence type="ECO:0000256" key="8">
    <source>
        <dbReference type="ARBA" id="ARBA00023136"/>
    </source>
</evidence>
<evidence type="ECO:0000313" key="12">
    <source>
        <dbReference type="EMBL" id="MBC1373751.1"/>
    </source>
</evidence>
<sequence length="265" mass="30425">MMDKMILGRFIPGESWLHRLDPRAKITAVMYFIVIVFLANNWVTYALLFVFVLSLLFASRVPFMFFIKGLQPVFWLIILTLLLQVFFTQGGTTYFEWGPIHVTSLGLMNGAMIFARFVLIIFMTTLLTLTTSPIELTDGIESMLALLRYVRFPVHELALMLSIALRFIPTLMDETEKIMKAQKARGVEFSSGPIKERMKAIVPLLVPLFISAFKRAEDLAIAMEARGYRGGKGRTKFRLLSWRFSDTFLLVMMLVVTALLFWLRT</sequence>
<dbReference type="EMBL" id="JNFA01000007">
    <property type="protein sequence ID" value="KGL43247.1"/>
    <property type="molecule type" value="Genomic_DNA"/>
</dbReference>
<keyword evidence="8 9" id="KW-0472">Membrane</keyword>
<comment type="function">
    <text evidence="9">Transmembrane (T) component of an energy-coupling factor (ECF) ABC-transporter complex. Unlike classic ABC transporters this ECF transporter provides the energy necessary to transport a number of different substrates.</text>
</comment>
<dbReference type="Proteomes" id="UP000544413">
    <property type="component" value="Unassembled WGS sequence"/>
</dbReference>